<feature type="domain" description="Metallo-beta-lactamase" evidence="9">
    <location>
        <begin position="29"/>
        <end position="86"/>
    </location>
</feature>
<dbReference type="GO" id="GO:0042781">
    <property type="term" value="F:3'-tRNA processing endoribonuclease activity"/>
    <property type="evidence" value="ECO:0007669"/>
    <property type="project" value="UniProtKB-EC"/>
</dbReference>
<dbReference type="InterPro" id="IPR036866">
    <property type="entry name" value="RibonucZ/Hydroxyglut_hydro"/>
</dbReference>
<dbReference type="PANTHER" id="PTHR46018:SF2">
    <property type="entry name" value="ZINC PHOSPHODIESTERASE ELAC PROTEIN 1"/>
    <property type="match status" value="1"/>
</dbReference>
<dbReference type="Pfam" id="PF00753">
    <property type="entry name" value="Lactamase_B"/>
    <property type="match status" value="1"/>
</dbReference>
<evidence type="ECO:0000256" key="8">
    <source>
        <dbReference type="HAMAP-Rule" id="MF_01818"/>
    </source>
</evidence>
<name>A0ABY8E7J4_9FIRM</name>
<keyword evidence="6 8" id="KW-0378">Hydrolase</keyword>
<evidence type="ECO:0000313" key="10">
    <source>
        <dbReference type="EMBL" id="WFD08870.1"/>
    </source>
</evidence>
<evidence type="ECO:0000256" key="2">
    <source>
        <dbReference type="ARBA" id="ARBA00022694"/>
    </source>
</evidence>
<comment type="catalytic activity">
    <reaction evidence="8">
        <text>Endonucleolytic cleavage of RNA, removing extra 3' nucleotides from tRNA precursor, generating 3' termini of tRNAs. A 3'-hydroxy group is left at the tRNA terminus and a 5'-phosphoryl group is left at the trailer molecule.</text>
        <dbReference type="EC" id="3.1.26.11"/>
    </reaction>
</comment>
<evidence type="ECO:0000256" key="5">
    <source>
        <dbReference type="ARBA" id="ARBA00022759"/>
    </source>
</evidence>
<keyword evidence="4 8" id="KW-0479">Metal-binding</keyword>
<dbReference type="PANTHER" id="PTHR46018">
    <property type="entry name" value="ZINC PHOSPHODIESTERASE ELAC PROTEIN 1"/>
    <property type="match status" value="1"/>
</dbReference>
<dbReference type="InterPro" id="IPR001279">
    <property type="entry name" value="Metallo-B-lactamas"/>
</dbReference>
<keyword evidence="5 8" id="KW-0255">Endonuclease</keyword>
<feature type="binding site" evidence="8">
    <location>
        <position position="65"/>
    </location>
    <ligand>
        <name>Zn(2+)</name>
        <dbReference type="ChEBI" id="CHEBI:29105"/>
        <label>2</label>
        <note>catalytic</note>
    </ligand>
</feature>
<feature type="binding site" evidence="8">
    <location>
        <position position="206"/>
    </location>
    <ligand>
        <name>Zn(2+)</name>
        <dbReference type="ChEBI" id="CHEBI:29105"/>
        <label>1</label>
        <note>catalytic</note>
    </ligand>
</feature>
<organism evidence="10 11">
    <name type="scientific">Tepidibacter hydrothermalis</name>
    <dbReference type="NCBI Taxonomy" id="3036126"/>
    <lineage>
        <taxon>Bacteria</taxon>
        <taxon>Bacillati</taxon>
        <taxon>Bacillota</taxon>
        <taxon>Clostridia</taxon>
        <taxon>Peptostreptococcales</taxon>
        <taxon>Peptostreptococcaceae</taxon>
        <taxon>Tepidibacter</taxon>
    </lineage>
</organism>
<feature type="binding site" evidence="8">
    <location>
        <position position="138"/>
    </location>
    <ligand>
        <name>Zn(2+)</name>
        <dbReference type="ChEBI" id="CHEBI:29105"/>
        <label>1</label>
        <note>catalytic</note>
    </ligand>
</feature>
<feature type="active site" description="Proton acceptor" evidence="8">
    <location>
        <position position="65"/>
    </location>
</feature>
<protein>
    <recommendedName>
        <fullName evidence="8">Ribonuclease Z</fullName>
        <shortName evidence="8">RNase Z</shortName>
        <ecNumber evidence="8">3.1.26.11</ecNumber>
    </recommendedName>
    <alternativeName>
        <fullName evidence="8">tRNA 3 endonuclease</fullName>
    </alternativeName>
    <alternativeName>
        <fullName evidence="8">tRNase Z</fullName>
    </alternativeName>
</protein>
<dbReference type="SUPFAM" id="SSF56281">
    <property type="entry name" value="Metallo-hydrolase/oxidoreductase"/>
    <property type="match status" value="1"/>
</dbReference>
<comment type="subunit">
    <text evidence="1 8">Homodimer.</text>
</comment>
<dbReference type="RefSeq" id="WP_277730787.1">
    <property type="nucleotide sequence ID" value="NZ_CP120733.1"/>
</dbReference>
<dbReference type="Gene3D" id="3.60.15.10">
    <property type="entry name" value="Ribonuclease Z/Hydroxyacylglutathione hydrolase-like"/>
    <property type="match status" value="1"/>
</dbReference>
<comment type="function">
    <text evidence="8">Zinc phosphodiesterase, which displays some tRNA 3'-processing endonuclease activity. Probably involved in tRNA maturation, by removing a 3'-trailer from precursor tRNA.</text>
</comment>
<keyword evidence="7 8" id="KW-0862">Zinc</keyword>
<keyword evidence="11" id="KW-1185">Reference proteome</keyword>
<evidence type="ECO:0000256" key="7">
    <source>
        <dbReference type="ARBA" id="ARBA00022833"/>
    </source>
</evidence>
<dbReference type="CDD" id="cd07717">
    <property type="entry name" value="RNaseZ_ZiPD-like_MBL-fold"/>
    <property type="match status" value="1"/>
</dbReference>
<evidence type="ECO:0000256" key="1">
    <source>
        <dbReference type="ARBA" id="ARBA00011738"/>
    </source>
</evidence>
<accession>A0ABY8E7J4</accession>
<dbReference type="HAMAP" id="MF_01818">
    <property type="entry name" value="RNase_Z_BN"/>
    <property type="match status" value="1"/>
</dbReference>
<comment type="similarity">
    <text evidence="8">Belongs to the RNase Z family.</text>
</comment>
<feature type="binding site" evidence="8">
    <location>
        <position position="66"/>
    </location>
    <ligand>
        <name>Zn(2+)</name>
        <dbReference type="ChEBI" id="CHEBI:29105"/>
        <label>2</label>
        <note>catalytic</note>
    </ligand>
</feature>
<sequence length="302" mass="34323">MLNVCLLAPGGVMPFYNRFLTSMVASCNGSMVLVDCGEGTQILLKKLKWGLKNIDVICFTHYHADHIAGLPGLLSTIGNSGRKEELTLIGPPGLKNVVQGLLVITPELPYDIKLIETSDKLVEYIHKDFVLNSMPVKHSVDCMMYSLEVMRRRKFDKNKAESQNIPMKYWNRLQNEEIIEDSGIIYTPDMVLSDKRKGLKVSYCTDTRPLPEIVDFIKYSDLFICEGMYGDDVYAQKVEDTNHMLFSEAADLSKKGKVEEMWLTHFSPALQDPYEFLDVAKNIFKNSVIGEELMVKELKFTD</sequence>
<evidence type="ECO:0000256" key="6">
    <source>
        <dbReference type="ARBA" id="ARBA00022801"/>
    </source>
</evidence>
<evidence type="ECO:0000256" key="3">
    <source>
        <dbReference type="ARBA" id="ARBA00022722"/>
    </source>
</evidence>
<feature type="binding site" evidence="8">
    <location>
        <position position="63"/>
    </location>
    <ligand>
        <name>Zn(2+)</name>
        <dbReference type="ChEBI" id="CHEBI:29105"/>
        <label>1</label>
        <note>catalytic</note>
    </ligand>
</feature>
<feature type="binding site" evidence="8">
    <location>
        <position position="206"/>
    </location>
    <ligand>
        <name>Zn(2+)</name>
        <dbReference type="ChEBI" id="CHEBI:29105"/>
        <label>2</label>
        <note>catalytic</note>
    </ligand>
</feature>
<dbReference type="Proteomes" id="UP001222800">
    <property type="component" value="Chromosome"/>
</dbReference>
<evidence type="ECO:0000313" key="11">
    <source>
        <dbReference type="Proteomes" id="UP001222800"/>
    </source>
</evidence>
<keyword evidence="3 8" id="KW-0540">Nuclease</keyword>
<gene>
    <name evidence="8" type="primary">rnz</name>
    <name evidence="10" type="ORF">P4S50_10750</name>
</gene>
<reference evidence="10 11" key="1">
    <citation type="submission" date="2023-03" db="EMBL/GenBank/DDBJ databases">
        <title>Complete genome sequence of Tepidibacter sp. SWIR-1, isolated from a deep-sea hydrothermal vent.</title>
        <authorList>
            <person name="Li X."/>
        </authorList>
    </citation>
    <scope>NUCLEOTIDE SEQUENCE [LARGE SCALE GENOMIC DNA]</scope>
    <source>
        <strain evidence="10 11">SWIR-1</strain>
    </source>
</reference>
<dbReference type="InterPro" id="IPR013471">
    <property type="entry name" value="RNase_Z/BN"/>
</dbReference>
<keyword evidence="2 8" id="KW-0819">tRNA processing</keyword>
<feature type="binding site" evidence="8">
    <location>
        <position position="61"/>
    </location>
    <ligand>
        <name>Zn(2+)</name>
        <dbReference type="ChEBI" id="CHEBI:29105"/>
        <label>1</label>
        <note>catalytic</note>
    </ligand>
</feature>
<proteinExistence type="inferred from homology"/>
<dbReference type="EMBL" id="CP120733">
    <property type="protein sequence ID" value="WFD08870.1"/>
    <property type="molecule type" value="Genomic_DNA"/>
</dbReference>
<evidence type="ECO:0000256" key="4">
    <source>
        <dbReference type="ARBA" id="ARBA00022723"/>
    </source>
</evidence>
<comment type="cofactor">
    <cofactor evidence="8">
        <name>Zn(2+)</name>
        <dbReference type="ChEBI" id="CHEBI:29105"/>
    </cofactor>
    <text evidence="8">Binds 2 Zn(2+) ions.</text>
</comment>
<evidence type="ECO:0000259" key="9">
    <source>
        <dbReference type="Pfam" id="PF00753"/>
    </source>
</evidence>
<dbReference type="NCBIfam" id="NF000801">
    <property type="entry name" value="PRK00055.1-3"/>
    <property type="match status" value="1"/>
</dbReference>
<feature type="binding site" evidence="8">
    <location>
        <position position="265"/>
    </location>
    <ligand>
        <name>Zn(2+)</name>
        <dbReference type="ChEBI" id="CHEBI:29105"/>
        <label>2</label>
        <note>catalytic</note>
    </ligand>
</feature>
<dbReference type="EC" id="3.1.26.11" evidence="8"/>